<keyword evidence="4" id="KW-1133">Transmembrane helix</keyword>
<dbReference type="InterPro" id="IPR000953">
    <property type="entry name" value="Chromo/chromo_shadow_dom"/>
</dbReference>
<dbReference type="PANTHER" id="PTHR22812">
    <property type="entry name" value="CHROMOBOX PROTEIN"/>
    <property type="match status" value="1"/>
</dbReference>
<dbReference type="InterPro" id="IPR023780">
    <property type="entry name" value="Chromo_domain"/>
</dbReference>
<evidence type="ECO:0000256" key="1">
    <source>
        <dbReference type="ARBA" id="ARBA00004123"/>
    </source>
</evidence>
<keyword evidence="2" id="KW-0539">Nucleus</keyword>
<sequence>MGTNSDFPTFDLKMANFSDDEKLFEVDSILEQRKRKGVLEYLVRWKDADAGEDTSWEPADSIIADCAQAVKSFLKAKSAKRSSSRSRKSSRSRSRSSSRSRKATTKKETTKTAVRRSSRSRSKGRLSKTSTEEKKDVEEVKEKAPVKEKSPEKVTVVANNSSSTVVASVSTSSTTTQSAMAEKKRSASPEQGRVLRSSTVAAREKLEVQRVHNEQRPVREDDNQPRSAVWRVADYAVIVLFIISVIAAIFLFVEKFVDLEDFKKQAFPNMNVLKARLIAAQQNLVEVVQTLVARVSQVWLHIVDSDSAGHAPQQSVPTKQ</sequence>
<feature type="compositionally biased region" description="Basic residues" evidence="3">
    <location>
        <begin position="77"/>
        <end position="104"/>
    </location>
</feature>
<keyword evidence="4" id="KW-0472">Membrane</keyword>
<feature type="compositionally biased region" description="Basic and acidic residues" evidence="3">
    <location>
        <begin position="130"/>
        <end position="152"/>
    </location>
</feature>
<name>A0ABM1A5J3_APLCA</name>
<dbReference type="PROSITE" id="PS50013">
    <property type="entry name" value="CHROMO_2"/>
    <property type="match status" value="1"/>
</dbReference>
<evidence type="ECO:0000256" key="4">
    <source>
        <dbReference type="SAM" id="Phobius"/>
    </source>
</evidence>
<evidence type="ECO:0000256" key="2">
    <source>
        <dbReference type="ARBA" id="ARBA00023242"/>
    </source>
</evidence>
<feature type="region of interest" description="Disordered" evidence="3">
    <location>
        <begin position="77"/>
        <end position="196"/>
    </location>
</feature>
<proteinExistence type="predicted"/>
<dbReference type="GeneID" id="101858350"/>
<dbReference type="Gene3D" id="2.40.50.40">
    <property type="match status" value="1"/>
</dbReference>
<dbReference type="Pfam" id="PF00385">
    <property type="entry name" value="Chromo"/>
    <property type="match status" value="1"/>
</dbReference>
<protein>
    <submittedName>
        <fullName evidence="7">Chromo domain-containing protein cec-1</fullName>
    </submittedName>
</protein>
<feature type="compositionally biased region" description="Basic residues" evidence="3">
    <location>
        <begin position="113"/>
        <end position="126"/>
    </location>
</feature>
<evidence type="ECO:0000259" key="5">
    <source>
        <dbReference type="PROSITE" id="PS50013"/>
    </source>
</evidence>
<accession>A0ABM1A5J3</accession>
<dbReference type="CDD" id="cd00024">
    <property type="entry name" value="CD_CSD"/>
    <property type="match status" value="1"/>
</dbReference>
<reference evidence="7" key="1">
    <citation type="submission" date="2025-08" db="UniProtKB">
        <authorList>
            <consortium name="RefSeq"/>
        </authorList>
    </citation>
    <scope>IDENTIFICATION</scope>
</reference>
<keyword evidence="6" id="KW-1185">Reference proteome</keyword>
<dbReference type="SMART" id="SM00298">
    <property type="entry name" value="CHROMO"/>
    <property type="match status" value="1"/>
</dbReference>
<dbReference type="InterPro" id="IPR016197">
    <property type="entry name" value="Chromo-like_dom_sf"/>
</dbReference>
<feature type="transmembrane region" description="Helical" evidence="4">
    <location>
        <begin position="235"/>
        <end position="253"/>
    </location>
</feature>
<evidence type="ECO:0000313" key="6">
    <source>
        <dbReference type="Proteomes" id="UP000694888"/>
    </source>
</evidence>
<feature type="compositionally biased region" description="Low complexity" evidence="3">
    <location>
        <begin position="153"/>
        <end position="176"/>
    </location>
</feature>
<organism evidence="6 7">
    <name type="scientific">Aplysia californica</name>
    <name type="common">California sea hare</name>
    <dbReference type="NCBI Taxonomy" id="6500"/>
    <lineage>
        <taxon>Eukaryota</taxon>
        <taxon>Metazoa</taxon>
        <taxon>Spiralia</taxon>
        <taxon>Lophotrochozoa</taxon>
        <taxon>Mollusca</taxon>
        <taxon>Gastropoda</taxon>
        <taxon>Heterobranchia</taxon>
        <taxon>Euthyneura</taxon>
        <taxon>Tectipleura</taxon>
        <taxon>Aplysiida</taxon>
        <taxon>Aplysioidea</taxon>
        <taxon>Aplysiidae</taxon>
        <taxon>Aplysia</taxon>
    </lineage>
</organism>
<comment type="subcellular location">
    <subcellularLocation>
        <location evidence="1">Nucleus</location>
    </subcellularLocation>
</comment>
<keyword evidence="4" id="KW-0812">Transmembrane</keyword>
<feature type="domain" description="Chromo" evidence="5">
    <location>
        <begin position="24"/>
        <end position="85"/>
    </location>
</feature>
<dbReference type="Proteomes" id="UP000694888">
    <property type="component" value="Unplaced"/>
</dbReference>
<gene>
    <name evidence="7" type="primary">LOC101858350</name>
</gene>
<dbReference type="InterPro" id="IPR051219">
    <property type="entry name" value="Heterochromatin_chromo-domain"/>
</dbReference>
<evidence type="ECO:0000313" key="7">
    <source>
        <dbReference type="RefSeq" id="XP_012941238.1"/>
    </source>
</evidence>
<evidence type="ECO:0000256" key="3">
    <source>
        <dbReference type="SAM" id="MobiDB-lite"/>
    </source>
</evidence>
<dbReference type="SUPFAM" id="SSF54160">
    <property type="entry name" value="Chromo domain-like"/>
    <property type="match status" value="1"/>
</dbReference>
<dbReference type="RefSeq" id="XP_012941238.1">
    <property type="nucleotide sequence ID" value="XM_013085784.1"/>
</dbReference>